<protein>
    <submittedName>
        <fullName evidence="1">Uncharacterized protein</fullName>
    </submittedName>
</protein>
<evidence type="ECO:0000313" key="2">
    <source>
        <dbReference type="Proteomes" id="UP001140011"/>
    </source>
</evidence>
<sequence length="135" mass="15378">MSTSKFCLCHAWTSIWDAIALIKSLPLLSDLHTRYLTLGERPRGIKENELPDYVRTTYAPMGKRFRCWKAAGSSNHGELATCMLLLALVCSNFDYAAVSSYRDPFMKAMKEKIGEPGFRQDAPRLRRLLFNGWQG</sequence>
<gene>
    <name evidence="1" type="ORF">GGI19_001199</name>
</gene>
<dbReference type="AlphaFoldDB" id="A0A9W8GY41"/>
<keyword evidence="2" id="KW-1185">Reference proteome</keyword>
<dbReference type="OrthoDB" id="5572905at2759"/>
<organism evidence="1 2">
    <name type="scientific">Coemansia pectinata</name>
    <dbReference type="NCBI Taxonomy" id="1052879"/>
    <lineage>
        <taxon>Eukaryota</taxon>
        <taxon>Fungi</taxon>
        <taxon>Fungi incertae sedis</taxon>
        <taxon>Zoopagomycota</taxon>
        <taxon>Kickxellomycotina</taxon>
        <taxon>Kickxellomycetes</taxon>
        <taxon>Kickxellales</taxon>
        <taxon>Kickxellaceae</taxon>
        <taxon>Coemansia</taxon>
    </lineage>
</organism>
<reference evidence="1" key="1">
    <citation type="submission" date="2022-07" db="EMBL/GenBank/DDBJ databases">
        <title>Phylogenomic reconstructions and comparative analyses of Kickxellomycotina fungi.</title>
        <authorList>
            <person name="Reynolds N.K."/>
            <person name="Stajich J.E."/>
            <person name="Barry K."/>
            <person name="Grigoriev I.V."/>
            <person name="Crous P."/>
            <person name="Smith M.E."/>
        </authorList>
    </citation>
    <scope>NUCLEOTIDE SEQUENCE</scope>
    <source>
        <strain evidence="1">BCRC 34297</strain>
    </source>
</reference>
<name>A0A9W8GY41_9FUNG</name>
<accession>A0A9W8GY41</accession>
<comment type="caution">
    <text evidence="1">The sequence shown here is derived from an EMBL/GenBank/DDBJ whole genome shotgun (WGS) entry which is preliminary data.</text>
</comment>
<proteinExistence type="predicted"/>
<dbReference type="Proteomes" id="UP001140011">
    <property type="component" value="Unassembled WGS sequence"/>
</dbReference>
<dbReference type="EMBL" id="JANBUH010000039">
    <property type="protein sequence ID" value="KAJ2756018.1"/>
    <property type="molecule type" value="Genomic_DNA"/>
</dbReference>
<evidence type="ECO:0000313" key="1">
    <source>
        <dbReference type="EMBL" id="KAJ2756018.1"/>
    </source>
</evidence>